<feature type="signal peptide" evidence="2">
    <location>
        <begin position="1"/>
        <end position="26"/>
    </location>
</feature>
<keyword evidence="5" id="KW-1185">Reference proteome</keyword>
<evidence type="ECO:0000259" key="3">
    <source>
        <dbReference type="SMART" id="SM00062"/>
    </source>
</evidence>
<dbReference type="EMBL" id="JBIAHM010000011">
    <property type="protein sequence ID" value="MFE9602856.1"/>
    <property type="molecule type" value="Genomic_DNA"/>
</dbReference>
<dbReference type="SMART" id="SM00062">
    <property type="entry name" value="PBPb"/>
    <property type="match status" value="1"/>
</dbReference>
<dbReference type="PROSITE" id="PS51257">
    <property type="entry name" value="PROKAR_LIPOPROTEIN"/>
    <property type="match status" value="1"/>
</dbReference>
<keyword evidence="1 2" id="KW-0732">Signal</keyword>
<organism evidence="4 5">
    <name type="scientific">Streptomyces hokutonensis</name>
    <dbReference type="NCBI Taxonomy" id="1306990"/>
    <lineage>
        <taxon>Bacteria</taxon>
        <taxon>Bacillati</taxon>
        <taxon>Actinomycetota</taxon>
        <taxon>Actinomycetes</taxon>
        <taxon>Kitasatosporales</taxon>
        <taxon>Streptomycetaceae</taxon>
        <taxon>Streptomyces</taxon>
    </lineage>
</organism>
<evidence type="ECO:0000313" key="5">
    <source>
        <dbReference type="Proteomes" id="UP001601303"/>
    </source>
</evidence>
<dbReference type="PANTHER" id="PTHR35936:SF19">
    <property type="entry name" value="AMINO-ACID-BINDING PROTEIN YXEM-RELATED"/>
    <property type="match status" value="1"/>
</dbReference>
<sequence>MRVTLLSSLTAGLLLALSGCSSGSSSGDGSGSSGTMTAGTLTVGSDLTYPPYAYLDGKTPAGFDPDISRALAKASGLKPTFVDTRFEQLIAGLGTGHFDVIASDLYITDARKKQVDFIPYFTTGNSIVVQASGGYRPTVVTDLCGKSVAVIKGGQIVEKLRGDASTQCRAKGEKAVDVREFATDPEGTQALLSGQVDAQVTDGAVAKAAADRTNGRLAISSKSLIYPVQSGLAVKRGDTALKKTLTTALDKLKQDGTYAELLKKYNLGQAEGS</sequence>
<dbReference type="PANTHER" id="PTHR35936">
    <property type="entry name" value="MEMBRANE-BOUND LYTIC MUREIN TRANSGLYCOSYLASE F"/>
    <property type="match status" value="1"/>
</dbReference>
<reference evidence="4 5" key="1">
    <citation type="submission" date="2024-10" db="EMBL/GenBank/DDBJ databases">
        <title>The Natural Products Discovery Center: Release of the First 8490 Sequenced Strains for Exploring Actinobacteria Biosynthetic Diversity.</title>
        <authorList>
            <person name="Kalkreuter E."/>
            <person name="Kautsar S.A."/>
            <person name="Yang D."/>
            <person name="Bader C.D."/>
            <person name="Teijaro C.N."/>
            <person name="Fluegel L."/>
            <person name="Davis C.M."/>
            <person name="Simpson J.R."/>
            <person name="Lauterbach L."/>
            <person name="Steele A.D."/>
            <person name="Gui C."/>
            <person name="Meng S."/>
            <person name="Li G."/>
            <person name="Viehrig K."/>
            <person name="Ye F."/>
            <person name="Su P."/>
            <person name="Kiefer A.F."/>
            <person name="Nichols A."/>
            <person name="Cepeda A.J."/>
            <person name="Yan W."/>
            <person name="Fan B."/>
            <person name="Jiang Y."/>
            <person name="Adhikari A."/>
            <person name="Zheng C.-J."/>
            <person name="Schuster L."/>
            <person name="Cowan T.M."/>
            <person name="Smanski M.J."/>
            <person name="Chevrette M.G."/>
            <person name="De Carvalho L.P.S."/>
            <person name="Shen B."/>
        </authorList>
    </citation>
    <scope>NUCLEOTIDE SEQUENCE [LARGE SCALE GENOMIC DNA]</scope>
    <source>
        <strain evidence="4 5">NPDC006488</strain>
    </source>
</reference>
<comment type="caution">
    <text evidence="4">The sequence shown here is derived from an EMBL/GenBank/DDBJ whole genome shotgun (WGS) entry which is preliminary data.</text>
</comment>
<dbReference type="Gene3D" id="3.40.190.10">
    <property type="entry name" value="Periplasmic binding protein-like II"/>
    <property type="match status" value="2"/>
</dbReference>
<evidence type="ECO:0000313" key="4">
    <source>
        <dbReference type="EMBL" id="MFE9602856.1"/>
    </source>
</evidence>
<feature type="chain" id="PRO_5045577010" evidence="2">
    <location>
        <begin position="27"/>
        <end position="273"/>
    </location>
</feature>
<evidence type="ECO:0000256" key="1">
    <source>
        <dbReference type="ARBA" id="ARBA00022729"/>
    </source>
</evidence>
<proteinExistence type="predicted"/>
<protein>
    <submittedName>
        <fullName evidence="4">ABC transporter substrate-binding protein</fullName>
    </submittedName>
</protein>
<dbReference type="Pfam" id="PF00497">
    <property type="entry name" value="SBP_bac_3"/>
    <property type="match status" value="1"/>
</dbReference>
<evidence type="ECO:0000256" key="2">
    <source>
        <dbReference type="SAM" id="SignalP"/>
    </source>
</evidence>
<name>A0ABW6M9P3_9ACTN</name>
<dbReference type="Proteomes" id="UP001601303">
    <property type="component" value="Unassembled WGS sequence"/>
</dbReference>
<dbReference type="CDD" id="cd01004">
    <property type="entry name" value="PBP2_MidA_like"/>
    <property type="match status" value="1"/>
</dbReference>
<feature type="domain" description="Solute-binding protein family 3/N-terminal" evidence="3">
    <location>
        <begin position="40"/>
        <end position="269"/>
    </location>
</feature>
<dbReference type="RefSeq" id="WP_388111031.1">
    <property type="nucleotide sequence ID" value="NZ_JBIAHM010000011.1"/>
</dbReference>
<dbReference type="InterPro" id="IPR001638">
    <property type="entry name" value="Solute-binding_3/MltF_N"/>
</dbReference>
<accession>A0ABW6M9P3</accession>
<gene>
    <name evidence="4" type="ORF">ACFYNQ_30375</name>
</gene>
<dbReference type="SUPFAM" id="SSF53850">
    <property type="entry name" value="Periplasmic binding protein-like II"/>
    <property type="match status" value="1"/>
</dbReference>